<evidence type="ECO:0000313" key="3">
    <source>
        <dbReference type="Proteomes" id="UP000694892"/>
    </source>
</evidence>
<sequence length="139" mass="15280">MRGSSPTMGPPHQECPGSAITLTSDSSSLTMREQLCQEFTCGWPRPASPSHIICIKSCCLTSSFTLGNLSHLTQDLLQTGHHCTRFSTGILPSSTALLRWPYMQRCDCLARSPNERISSQQSDHNKENTGSLTRTALVR</sequence>
<organism evidence="2 3">
    <name type="scientific">Xenopus laevis</name>
    <name type="common">African clawed frog</name>
    <dbReference type="NCBI Taxonomy" id="8355"/>
    <lineage>
        <taxon>Eukaryota</taxon>
        <taxon>Metazoa</taxon>
        <taxon>Chordata</taxon>
        <taxon>Craniata</taxon>
        <taxon>Vertebrata</taxon>
        <taxon>Euteleostomi</taxon>
        <taxon>Amphibia</taxon>
        <taxon>Batrachia</taxon>
        <taxon>Anura</taxon>
        <taxon>Pipoidea</taxon>
        <taxon>Pipidae</taxon>
        <taxon>Xenopodinae</taxon>
        <taxon>Xenopus</taxon>
        <taxon>Xenopus</taxon>
    </lineage>
</organism>
<accession>A0A974E111</accession>
<protein>
    <submittedName>
        <fullName evidence="2">Uncharacterized protein</fullName>
    </submittedName>
</protein>
<gene>
    <name evidence="2" type="ORF">XELAEV_18006366mg</name>
</gene>
<dbReference type="AlphaFoldDB" id="A0A974E111"/>
<evidence type="ECO:0000313" key="2">
    <source>
        <dbReference type="EMBL" id="OCU00588.1"/>
    </source>
</evidence>
<feature type="region of interest" description="Disordered" evidence="1">
    <location>
        <begin position="117"/>
        <end position="139"/>
    </location>
</feature>
<dbReference type="Proteomes" id="UP000694892">
    <property type="component" value="Chromosome 1L"/>
</dbReference>
<proteinExistence type="predicted"/>
<reference evidence="3" key="1">
    <citation type="journal article" date="2016" name="Nature">
        <title>Genome evolution in the allotetraploid frog Xenopus laevis.</title>
        <authorList>
            <person name="Session A.M."/>
            <person name="Uno Y."/>
            <person name="Kwon T."/>
            <person name="Chapman J.A."/>
            <person name="Toyoda A."/>
            <person name="Takahashi S."/>
            <person name="Fukui A."/>
            <person name="Hikosaka A."/>
            <person name="Suzuki A."/>
            <person name="Kondo M."/>
            <person name="van Heeringen S.J."/>
            <person name="Quigley I."/>
            <person name="Heinz S."/>
            <person name="Ogino H."/>
            <person name="Ochi H."/>
            <person name="Hellsten U."/>
            <person name="Lyons J.B."/>
            <person name="Simakov O."/>
            <person name="Putnam N."/>
            <person name="Stites J."/>
            <person name="Kuroki Y."/>
            <person name="Tanaka T."/>
            <person name="Michiue T."/>
            <person name="Watanabe M."/>
            <person name="Bogdanovic O."/>
            <person name="Lister R."/>
            <person name="Georgiou G."/>
            <person name="Paranjpe S.S."/>
            <person name="van Kruijsbergen I."/>
            <person name="Shu S."/>
            <person name="Carlson J."/>
            <person name="Kinoshita T."/>
            <person name="Ohta Y."/>
            <person name="Mawaribuchi S."/>
            <person name="Jenkins J."/>
            <person name="Grimwood J."/>
            <person name="Schmutz J."/>
            <person name="Mitros T."/>
            <person name="Mozaffari S.V."/>
            <person name="Suzuki Y."/>
            <person name="Haramoto Y."/>
            <person name="Yamamoto T.S."/>
            <person name="Takagi C."/>
            <person name="Heald R."/>
            <person name="Miller K."/>
            <person name="Haudenschild C."/>
            <person name="Kitzman J."/>
            <person name="Nakayama T."/>
            <person name="Izutsu Y."/>
            <person name="Robert J."/>
            <person name="Fortriede J."/>
            <person name="Burns K."/>
            <person name="Lotay V."/>
            <person name="Karimi K."/>
            <person name="Yasuoka Y."/>
            <person name="Dichmann D.S."/>
            <person name="Flajnik M.F."/>
            <person name="Houston D.W."/>
            <person name="Shendure J."/>
            <person name="DuPasquier L."/>
            <person name="Vize P.D."/>
            <person name="Zorn A.M."/>
            <person name="Ito M."/>
            <person name="Marcotte E.M."/>
            <person name="Wallingford J.B."/>
            <person name="Ito Y."/>
            <person name="Asashima M."/>
            <person name="Ueno N."/>
            <person name="Matsuda Y."/>
            <person name="Veenstra G.J."/>
            <person name="Fujiyama A."/>
            <person name="Harland R.M."/>
            <person name="Taira M."/>
            <person name="Rokhsar D.S."/>
        </authorList>
    </citation>
    <scope>NUCLEOTIDE SEQUENCE [LARGE SCALE GENOMIC DNA]</scope>
    <source>
        <strain evidence="3">J</strain>
    </source>
</reference>
<name>A0A974E111_XENLA</name>
<dbReference type="EMBL" id="CM004466">
    <property type="protein sequence ID" value="OCU00588.1"/>
    <property type="molecule type" value="Genomic_DNA"/>
</dbReference>
<evidence type="ECO:0000256" key="1">
    <source>
        <dbReference type="SAM" id="MobiDB-lite"/>
    </source>
</evidence>